<dbReference type="PANTHER" id="PTHR12128">
    <property type="entry name" value="DIHYDRODIPICOLINATE SYNTHASE"/>
    <property type="match status" value="1"/>
</dbReference>
<dbReference type="CDD" id="cd00408">
    <property type="entry name" value="DHDPS-like"/>
    <property type="match status" value="1"/>
</dbReference>
<feature type="active site" description="Schiff-base intermediate with substrate" evidence="3">
    <location>
        <position position="193"/>
    </location>
</feature>
<dbReference type="SUPFAM" id="SSF51569">
    <property type="entry name" value="Aldolase"/>
    <property type="match status" value="1"/>
</dbReference>
<dbReference type="Pfam" id="PF00701">
    <property type="entry name" value="DHDPS"/>
    <property type="match status" value="1"/>
</dbReference>
<feature type="region of interest" description="Disordered" evidence="5">
    <location>
        <begin position="1"/>
        <end position="27"/>
    </location>
</feature>
<dbReference type="AlphaFoldDB" id="A0A8G2BL21"/>
<organism evidence="6 7">
    <name type="scientific">Thalassobaculum litoreum DSM 18839</name>
    <dbReference type="NCBI Taxonomy" id="1123362"/>
    <lineage>
        <taxon>Bacteria</taxon>
        <taxon>Pseudomonadati</taxon>
        <taxon>Pseudomonadota</taxon>
        <taxon>Alphaproteobacteria</taxon>
        <taxon>Rhodospirillales</taxon>
        <taxon>Thalassobaculaceae</taxon>
        <taxon>Thalassobaculum</taxon>
    </lineage>
</organism>
<dbReference type="GO" id="GO:0008840">
    <property type="term" value="F:4-hydroxy-tetrahydrodipicolinate synthase activity"/>
    <property type="evidence" value="ECO:0007669"/>
    <property type="project" value="TreeGrafter"/>
</dbReference>
<evidence type="ECO:0000256" key="3">
    <source>
        <dbReference type="PIRSR" id="PIRSR001365-1"/>
    </source>
</evidence>
<dbReference type="InterPro" id="IPR013785">
    <property type="entry name" value="Aldolase_TIM"/>
</dbReference>
<dbReference type="PANTHER" id="PTHR12128:SF19">
    <property type="entry name" value="5-DEHYDRO-4-DEOXYGLUCARATE DEHYDRATASE 2-RELATED"/>
    <property type="match status" value="1"/>
</dbReference>
<evidence type="ECO:0000256" key="4">
    <source>
        <dbReference type="PIRSR" id="PIRSR001365-2"/>
    </source>
</evidence>
<name>A0A8G2BL21_9PROT</name>
<keyword evidence="1 2" id="KW-0456">Lyase</keyword>
<sequence>MTPVPQDGSDGGKHARDRIRRANETGRKTLKHDLDRALAGISGILVTPYDADGEVAPQKLAPIVDRVLGAGVHMPVVNGNTGEFYALTTDEACTMVREVAGLVGDRAPLLAGVGRGIRDACRLAKVSAEAGASALMIHQPPDPFVAPRGVIDYVRAVSDAADGLPIMLYLRNDAIGTKAIAELCGLPGVKGVKWATPNPMKLAEAMAACDPSITWVGGLAEVWAPPFYAVGARGFTSGLINVWPERSVAIHAALDGGDYDTAGRLIREMRAFEDIRAEELNGTNVTGVKAALQALGMDCGPTRPPSAWPLTTAQQDRLHAFLKSNRLV</sequence>
<dbReference type="InterPro" id="IPR002220">
    <property type="entry name" value="DapA-like"/>
</dbReference>
<comment type="similarity">
    <text evidence="2">Belongs to the DapA family.</text>
</comment>
<accession>A0A8G2BL21</accession>
<evidence type="ECO:0000313" key="6">
    <source>
        <dbReference type="EMBL" id="SDG32385.1"/>
    </source>
</evidence>
<proteinExistence type="inferred from homology"/>
<feature type="active site" description="Proton donor/acceptor" evidence="3">
    <location>
        <position position="169"/>
    </location>
</feature>
<feature type="binding site" evidence="4">
    <location>
        <position position="81"/>
    </location>
    <ligand>
        <name>pyruvate</name>
        <dbReference type="ChEBI" id="CHEBI:15361"/>
    </ligand>
</feature>
<dbReference type="EMBL" id="FNBW01000014">
    <property type="protein sequence ID" value="SDG32385.1"/>
    <property type="molecule type" value="Genomic_DNA"/>
</dbReference>
<reference evidence="6 7" key="1">
    <citation type="submission" date="2016-10" db="EMBL/GenBank/DDBJ databases">
        <authorList>
            <person name="Varghese N."/>
            <person name="Submissions S."/>
        </authorList>
    </citation>
    <scope>NUCLEOTIDE SEQUENCE [LARGE SCALE GENOMIC DNA]</scope>
    <source>
        <strain evidence="6 7">DSM 18839</strain>
    </source>
</reference>
<evidence type="ECO:0000256" key="2">
    <source>
        <dbReference type="PIRNR" id="PIRNR001365"/>
    </source>
</evidence>
<gene>
    <name evidence="6" type="ORF">SAMN05660686_04047</name>
</gene>
<dbReference type="SMART" id="SM01130">
    <property type="entry name" value="DHDPS"/>
    <property type="match status" value="1"/>
</dbReference>
<protein>
    <submittedName>
        <fullName evidence="6">4-hydroxy-tetrahydrodipicolinate synthase</fullName>
    </submittedName>
</protein>
<keyword evidence="7" id="KW-1185">Reference proteome</keyword>
<dbReference type="Proteomes" id="UP000198615">
    <property type="component" value="Unassembled WGS sequence"/>
</dbReference>
<dbReference type="Gene3D" id="3.20.20.70">
    <property type="entry name" value="Aldolase class I"/>
    <property type="match status" value="1"/>
</dbReference>
<feature type="compositionally biased region" description="Basic and acidic residues" evidence="5">
    <location>
        <begin position="10"/>
        <end position="27"/>
    </location>
</feature>
<evidence type="ECO:0000313" key="7">
    <source>
        <dbReference type="Proteomes" id="UP000198615"/>
    </source>
</evidence>
<evidence type="ECO:0000256" key="1">
    <source>
        <dbReference type="ARBA" id="ARBA00023239"/>
    </source>
</evidence>
<evidence type="ECO:0000256" key="5">
    <source>
        <dbReference type="SAM" id="MobiDB-lite"/>
    </source>
</evidence>
<comment type="caution">
    <text evidence="6">The sequence shown here is derived from an EMBL/GenBank/DDBJ whole genome shotgun (WGS) entry which is preliminary data.</text>
</comment>
<dbReference type="PIRSF" id="PIRSF001365">
    <property type="entry name" value="DHDPS"/>
    <property type="match status" value="1"/>
</dbReference>